<feature type="compositionally biased region" description="Basic and acidic residues" evidence="3">
    <location>
        <begin position="379"/>
        <end position="399"/>
    </location>
</feature>
<reference evidence="4 5" key="1">
    <citation type="submission" date="2024-03" db="EMBL/GenBank/DDBJ databases">
        <title>Genome-scale model development and genomic sequencing of the oleaginous clade Lipomyces.</title>
        <authorList>
            <consortium name="Lawrence Berkeley National Laboratory"/>
            <person name="Czajka J.J."/>
            <person name="Han Y."/>
            <person name="Kim J."/>
            <person name="Mondo S.J."/>
            <person name="Hofstad B.A."/>
            <person name="Robles A."/>
            <person name="Haridas S."/>
            <person name="Riley R."/>
            <person name="LaButti K."/>
            <person name="Pangilinan J."/>
            <person name="Andreopoulos W."/>
            <person name="Lipzen A."/>
            <person name="Yan J."/>
            <person name="Wang M."/>
            <person name="Ng V."/>
            <person name="Grigoriev I.V."/>
            <person name="Spatafora J.W."/>
            <person name="Magnuson J.K."/>
            <person name="Baker S.E."/>
            <person name="Pomraning K.R."/>
        </authorList>
    </citation>
    <scope>NUCLEOTIDE SEQUENCE [LARGE SCALE GENOMIC DNA]</scope>
    <source>
        <strain evidence="4 5">Phaff 52-87</strain>
    </source>
</reference>
<feature type="region of interest" description="Disordered" evidence="3">
    <location>
        <begin position="1278"/>
        <end position="1303"/>
    </location>
</feature>
<feature type="region of interest" description="Disordered" evidence="3">
    <location>
        <begin position="710"/>
        <end position="750"/>
    </location>
</feature>
<comment type="caution">
    <text evidence="4">The sequence shown here is derived from an EMBL/GenBank/DDBJ whole genome shotgun (WGS) entry which is preliminary data.</text>
</comment>
<evidence type="ECO:0000256" key="3">
    <source>
        <dbReference type="SAM" id="MobiDB-lite"/>
    </source>
</evidence>
<organism evidence="4 5">
    <name type="scientific">Myxozyma melibiosi</name>
    <dbReference type="NCBI Taxonomy" id="54550"/>
    <lineage>
        <taxon>Eukaryota</taxon>
        <taxon>Fungi</taxon>
        <taxon>Dikarya</taxon>
        <taxon>Ascomycota</taxon>
        <taxon>Saccharomycotina</taxon>
        <taxon>Lipomycetes</taxon>
        <taxon>Lipomycetales</taxon>
        <taxon>Lipomycetaceae</taxon>
        <taxon>Myxozyma</taxon>
    </lineage>
</organism>
<feature type="compositionally biased region" description="Low complexity" evidence="3">
    <location>
        <begin position="29"/>
        <end position="50"/>
    </location>
</feature>
<feature type="region of interest" description="Disordered" evidence="3">
    <location>
        <begin position="421"/>
        <end position="621"/>
    </location>
</feature>
<dbReference type="InterPro" id="IPR001611">
    <property type="entry name" value="Leu-rich_rpt"/>
</dbReference>
<feature type="compositionally biased region" description="Polar residues" evidence="3">
    <location>
        <begin position="558"/>
        <end position="579"/>
    </location>
</feature>
<dbReference type="Proteomes" id="UP001498771">
    <property type="component" value="Unassembled WGS sequence"/>
</dbReference>
<feature type="region of interest" description="Disordered" evidence="3">
    <location>
        <begin position="219"/>
        <end position="342"/>
    </location>
</feature>
<feature type="compositionally biased region" description="Acidic residues" evidence="3">
    <location>
        <begin position="264"/>
        <end position="285"/>
    </location>
</feature>
<feature type="compositionally biased region" description="Polar residues" evidence="3">
    <location>
        <begin position="367"/>
        <end position="378"/>
    </location>
</feature>
<feature type="region of interest" description="Disordered" evidence="3">
    <location>
        <begin position="1"/>
        <end position="73"/>
    </location>
</feature>
<feature type="compositionally biased region" description="Polar residues" evidence="3">
    <location>
        <begin position="437"/>
        <end position="452"/>
    </location>
</feature>
<dbReference type="GeneID" id="90037249"/>
<evidence type="ECO:0000256" key="2">
    <source>
        <dbReference type="ARBA" id="ARBA00022737"/>
    </source>
</evidence>
<feature type="region of interest" description="Disordered" evidence="3">
    <location>
        <begin position="103"/>
        <end position="162"/>
    </location>
</feature>
<evidence type="ECO:0008006" key="6">
    <source>
        <dbReference type="Google" id="ProtNLM"/>
    </source>
</evidence>
<protein>
    <recommendedName>
        <fullName evidence="6">Septation initiation network scaffold protein cdc11</fullName>
    </recommendedName>
</protein>
<feature type="region of interest" description="Disordered" evidence="3">
    <location>
        <begin position="178"/>
        <end position="204"/>
    </location>
</feature>
<accession>A0ABR1FDY8</accession>
<dbReference type="RefSeq" id="XP_064771106.1">
    <property type="nucleotide sequence ID" value="XM_064911737.1"/>
</dbReference>
<evidence type="ECO:0000313" key="4">
    <source>
        <dbReference type="EMBL" id="KAK7208073.1"/>
    </source>
</evidence>
<name>A0ABR1FDY8_9ASCO</name>
<dbReference type="InterPro" id="IPR032675">
    <property type="entry name" value="LRR_dom_sf"/>
</dbReference>
<feature type="compositionally biased region" description="Basic residues" evidence="3">
    <location>
        <begin position="1288"/>
        <end position="1303"/>
    </location>
</feature>
<gene>
    <name evidence="4" type="ORF">BZA70DRAFT_272835</name>
</gene>
<dbReference type="PANTHER" id="PTHR47566:SF1">
    <property type="entry name" value="PROTEIN NUD1"/>
    <property type="match status" value="1"/>
</dbReference>
<dbReference type="InterPro" id="IPR003591">
    <property type="entry name" value="Leu-rich_rpt_typical-subtyp"/>
</dbReference>
<dbReference type="InterPro" id="IPR052574">
    <property type="entry name" value="CDIRP"/>
</dbReference>
<feature type="compositionally biased region" description="Polar residues" evidence="3">
    <location>
        <begin position="714"/>
        <end position="743"/>
    </location>
</feature>
<dbReference type="SMART" id="SM00365">
    <property type="entry name" value="LRR_SD22"/>
    <property type="match status" value="5"/>
</dbReference>
<dbReference type="Gene3D" id="3.80.10.10">
    <property type="entry name" value="Ribonuclease Inhibitor"/>
    <property type="match status" value="3"/>
</dbReference>
<feature type="region of interest" description="Disordered" evidence="3">
    <location>
        <begin position="367"/>
        <end position="404"/>
    </location>
</feature>
<keyword evidence="2" id="KW-0677">Repeat</keyword>
<evidence type="ECO:0000256" key="1">
    <source>
        <dbReference type="ARBA" id="ARBA00022614"/>
    </source>
</evidence>
<feature type="compositionally biased region" description="Polar residues" evidence="3">
    <location>
        <begin position="1"/>
        <end position="12"/>
    </location>
</feature>
<feature type="compositionally biased region" description="Low complexity" evidence="3">
    <location>
        <begin position="117"/>
        <end position="130"/>
    </location>
</feature>
<dbReference type="EMBL" id="JBBJBU010000001">
    <property type="protein sequence ID" value="KAK7208073.1"/>
    <property type="molecule type" value="Genomic_DNA"/>
</dbReference>
<feature type="compositionally biased region" description="Polar residues" evidence="3">
    <location>
        <begin position="179"/>
        <end position="194"/>
    </location>
</feature>
<dbReference type="Pfam" id="PF13855">
    <property type="entry name" value="LRR_8"/>
    <property type="match status" value="2"/>
</dbReference>
<dbReference type="SMART" id="SM00364">
    <property type="entry name" value="LRR_BAC"/>
    <property type="match status" value="5"/>
</dbReference>
<proteinExistence type="predicted"/>
<evidence type="ECO:0000313" key="5">
    <source>
        <dbReference type="Proteomes" id="UP001498771"/>
    </source>
</evidence>
<feature type="compositionally biased region" description="Basic and acidic residues" evidence="3">
    <location>
        <begin position="478"/>
        <end position="489"/>
    </location>
</feature>
<dbReference type="PROSITE" id="PS51450">
    <property type="entry name" value="LRR"/>
    <property type="match status" value="6"/>
</dbReference>
<feature type="compositionally biased region" description="Polar residues" evidence="3">
    <location>
        <begin position="491"/>
        <end position="502"/>
    </location>
</feature>
<feature type="compositionally biased region" description="Polar residues" evidence="3">
    <location>
        <begin position="322"/>
        <end position="337"/>
    </location>
</feature>
<dbReference type="SMART" id="SM00369">
    <property type="entry name" value="LRR_TYP"/>
    <property type="match status" value="6"/>
</dbReference>
<sequence length="1303" mass="146051">MATLSVQQQQPGDSGLEDREVGGSDLALENNVNSVNTNESDDSNNSSNSSDGYQTNLKQNGLHRLSEKQQRPSLVEEYERSIAQIPEWHDAELSEEWISQPNSPVLEPMMTKSSIKSTASADSRGSVSSSQNADGTTRILTERRSVNEQQRPATPDWKKMTLPKDIFSPMTLERMFKPSATNESSSSAHQSYSTLHKRHLSKDSQARLRASMTKLRNEIGKIEPILGPGPMSKSLEDRSRTSTIRRRSTTSRSAGSATHHVILEDAEEEQEEEGKEEEAEEEPEIDDRSTREADPRAKLGLEPSKTNSPRPPQKKSFDFTVSRDTSVKAASNANSLSPPKGSLKLFQVHDTYTNAKLDNLLNQSGRITSADASQSEQSIVEKPKSPTKEPLAKRPRLDQNRSVLTTQDFLSQAENIMDMLRGLGRPESVTTDDADYSQRQSELTASVSQYFGQSADRESDLQRLSDKLHPISSYESSEDGRSLSEEDRSPYASSGERQNNLQRPRKDNPPPPQRQPKSALYYDSIRNRYETSGTELGQDLGGSRRTKRSLAEIGLSPVRQSAVTASHGSEQTSNGTLRQFRSRGSGPGAKKNVETPTNEADAPGGHLKTNSSKASNKSHQEAMQVIRQQDVIDLIPPAIGSMVYDPNLLKWVKATKENAHVSNDDEEDVFEGIEDLTDNNSDAYDRKEHEVHVDEYTNSLRRSLSSLEEVLSRGATNNPPSPQKNGYGNKYSRPSPQGYNSPQKLGGRNSAANLASRPEVSFALPLDDQLGKHYAPDVSYIEARHEATAVSELESSFSVAVQNLVKVLSDIYPQDPYWEDLTILDLRGRGLETLIRLDEWCPQLLDLNISDNEIGYLTGVPSTLRVLRASHNNLSQLTAFGFLTNLQYLDLSDNRIETLDGMSSLVHLRELVVDNNELVNINGISQLDGLLRLSAKGNNVGSVNFEKSNLSRLTDLDMSFNQLTRVEGIERLKSLMTLNLEDNMLSRLEPEGYLPNLRTLKVSRNKLSKFDAIPFPNLRVLILDENRLKSVSGLKKLRLLENLSVRDQDDSASELYCPHITDVRKLYLSGNIPRDLSFENHFLNLQCLELASVQLRKLPDNFSVFARNLRDLNLSFNELSDVSGLMHIPRLRRLYLIGNQISGLVKLASVITTLPELQVLDMRMNPLTLQFYPPVIAIADGAENTARSATLATSTRGDLHRQYSLVMSRQAQVQWEQKNRKFEAHMPELCMTKRKGYQGLMFASARALAWLDGASFSKEERERAVRVLEKVALKMEKRELQREERQSPRKGHHHHHHHHHRHA</sequence>
<keyword evidence="1" id="KW-0433">Leucine-rich repeat</keyword>
<dbReference type="PANTHER" id="PTHR47566">
    <property type="match status" value="1"/>
</dbReference>
<feature type="compositionally biased region" description="Polar residues" evidence="3">
    <location>
        <begin position="608"/>
        <end position="617"/>
    </location>
</feature>
<feature type="compositionally biased region" description="Basic and acidic residues" evidence="3">
    <location>
        <begin position="1278"/>
        <end position="1287"/>
    </location>
</feature>
<feature type="compositionally biased region" description="Basic and acidic residues" evidence="3">
    <location>
        <begin position="286"/>
        <end position="299"/>
    </location>
</feature>
<dbReference type="SUPFAM" id="SSF52058">
    <property type="entry name" value="L domain-like"/>
    <property type="match status" value="1"/>
</dbReference>
<feature type="compositionally biased region" description="Basic and acidic residues" evidence="3">
    <location>
        <begin position="455"/>
        <end position="469"/>
    </location>
</feature>
<keyword evidence="5" id="KW-1185">Reference proteome</keyword>